<dbReference type="Pfam" id="PF05043">
    <property type="entry name" value="Mga"/>
    <property type="match status" value="1"/>
</dbReference>
<comment type="caution">
    <text evidence="2">The sequence shown here is derived from an EMBL/GenBank/DDBJ whole genome shotgun (WGS) entry which is preliminary data.</text>
</comment>
<proteinExistence type="predicted"/>
<dbReference type="InterPro" id="IPR007737">
    <property type="entry name" value="Mga_HTH"/>
</dbReference>
<dbReference type="RefSeq" id="WP_035315010.1">
    <property type="nucleotide sequence ID" value="NZ_AODH01000038.1"/>
</dbReference>
<dbReference type="Proteomes" id="UP000019243">
    <property type="component" value="Unassembled WGS sequence"/>
</dbReference>
<dbReference type="AlphaFoldDB" id="W7CLX9"/>
<dbReference type="OrthoDB" id="2260273at2"/>
<feature type="domain" description="Mga helix-turn-helix" evidence="1">
    <location>
        <begin position="74"/>
        <end position="155"/>
    </location>
</feature>
<sequence>METVLENDISRKLTLISELYSTHHYLEIQKVACLLGCSKKTLIKDIAQINEHLAVIQVHRTKGLLFDRSKGVNFHYFYSVYLNDSISVKMLYEILKKEPCITSLALDLYVSESKLRGLVDKWNAYFLKRQLRMSIKTKLNVLSLTGNETNIRLFTHYMLYELQFNQIYTREIRKDEVYQAYMAFISSQFQLEHSDHYEMTQSYFYVLASIYRTKKGHFDHNLPNYYSAVKHVETEAFSTWQETMMKAFQLPFTLTVANQLLHRYYLARYCRQTVLHYEIQQKTSRFVEVVLQNFTKLTVSDQLKQRMIKDLTVNFQYEPDVTFFLFNTSALIFKSQHEYYHLFFMELDAIFKENELKFSTIARKQSFHREMIYTMNAEINLAKYILKRPIVAVYLFEREEIIKALTNVLQMFFGDRIEIQRVIEPNLQLEQADWVITNYQLPDEFEQQRIDFQGIVTIDWLYRMDEKIKLQSLLRE</sequence>
<name>W7CLX9_9LIST</name>
<accession>W7CLX9</accession>
<evidence type="ECO:0000313" key="2">
    <source>
        <dbReference type="EMBL" id="EUJ38022.1"/>
    </source>
</evidence>
<evidence type="ECO:0000259" key="1">
    <source>
        <dbReference type="Pfam" id="PF05043"/>
    </source>
</evidence>
<dbReference type="Gene3D" id="1.10.10.10">
    <property type="entry name" value="Winged helix-like DNA-binding domain superfamily/Winged helix DNA-binding domain"/>
    <property type="match status" value="1"/>
</dbReference>
<dbReference type="InterPro" id="IPR036388">
    <property type="entry name" value="WH-like_DNA-bd_sf"/>
</dbReference>
<evidence type="ECO:0000313" key="3">
    <source>
        <dbReference type="Proteomes" id="UP000019243"/>
    </source>
</evidence>
<protein>
    <submittedName>
        <fullName evidence="2">M protein trans-acting positive transcriptional regulator</fullName>
    </submittedName>
</protein>
<gene>
    <name evidence="2" type="ORF">BCAMP_09195</name>
</gene>
<reference evidence="2 3" key="1">
    <citation type="submission" date="2012-12" db="EMBL/GenBank/DDBJ databases">
        <title>Novel taxa of Listeriaceae from agricultural environments in the United States.</title>
        <authorList>
            <person name="den Bakker H.C."/>
            <person name="Allred A."/>
            <person name="Warchocki S."/>
            <person name="Wright E.M."/>
            <person name="Burrell A."/>
            <person name="Nightingale K.K."/>
            <person name="Kephart D."/>
            <person name="Wiedmann M."/>
        </authorList>
    </citation>
    <scope>NUCLEOTIDE SEQUENCE [LARGE SCALE GENOMIC DNA]</scope>
    <source>
        <strain evidence="2 3">FSL F6-1037</strain>
    </source>
</reference>
<keyword evidence="3" id="KW-1185">Reference proteome</keyword>
<dbReference type="EMBL" id="AODH01000038">
    <property type="protein sequence ID" value="EUJ38022.1"/>
    <property type="molecule type" value="Genomic_DNA"/>
</dbReference>
<organism evidence="2 3">
    <name type="scientific">Brochothrix campestris FSL F6-1037</name>
    <dbReference type="NCBI Taxonomy" id="1265861"/>
    <lineage>
        <taxon>Bacteria</taxon>
        <taxon>Bacillati</taxon>
        <taxon>Bacillota</taxon>
        <taxon>Bacilli</taxon>
        <taxon>Bacillales</taxon>
        <taxon>Listeriaceae</taxon>
        <taxon>Brochothrix</taxon>
    </lineage>
</organism>